<protein>
    <submittedName>
        <fullName evidence="1">Uncharacterized protein</fullName>
    </submittedName>
</protein>
<reference evidence="2" key="1">
    <citation type="journal article" date="2017" name="Front. Plant Sci.">
        <title>Climate Clever Clovers: New Paradigm to Reduce the Environmental Footprint of Ruminants by Breeding Low Methanogenic Forages Utilizing Haplotype Variation.</title>
        <authorList>
            <person name="Kaur P."/>
            <person name="Appels R."/>
            <person name="Bayer P.E."/>
            <person name="Keeble-Gagnere G."/>
            <person name="Wang J."/>
            <person name="Hirakawa H."/>
            <person name="Shirasawa K."/>
            <person name="Vercoe P."/>
            <person name="Stefanova K."/>
            <person name="Durmic Z."/>
            <person name="Nichols P."/>
            <person name="Revell C."/>
            <person name="Isobe S.N."/>
            <person name="Edwards D."/>
            <person name="Erskine W."/>
        </authorList>
    </citation>
    <scope>NUCLEOTIDE SEQUENCE [LARGE SCALE GENOMIC DNA]</scope>
    <source>
        <strain evidence="2">cv. Daliak</strain>
    </source>
</reference>
<proteinExistence type="predicted"/>
<dbReference type="Proteomes" id="UP000242715">
    <property type="component" value="Unassembled WGS sequence"/>
</dbReference>
<name>A0A2Z6N332_TRISU</name>
<evidence type="ECO:0000313" key="1">
    <source>
        <dbReference type="EMBL" id="GAU39258.1"/>
    </source>
</evidence>
<organism evidence="1 2">
    <name type="scientific">Trifolium subterraneum</name>
    <name type="common">Subterranean clover</name>
    <dbReference type="NCBI Taxonomy" id="3900"/>
    <lineage>
        <taxon>Eukaryota</taxon>
        <taxon>Viridiplantae</taxon>
        <taxon>Streptophyta</taxon>
        <taxon>Embryophyta</taxon>
        <taxon>Tracheophyta</taxon>
        <taxon>Spermatophyta</taxon>
        <taxon>Magnoliopsida</taxon>
        <taxon>eudicotyledons</taxon>
        <taxon>Gunneridae</taxon>
        <taxon>Pentapetalae</taxon>
        <taxon>rosids</taxon>
        <taxon>fabids</taxon>
        <taxon>Fabales</taxon>
        <taxon>Fabaceae</taxon>
        <taxon>Papilionoideae</taxon>
        <taxon>50 kb inversion clade</taxon>
        <taxon>NPAAA clade</taxon>
        <taxon>Hologalegina</taxon>
        <taxon>IRL clade</taxon>
        <taxon>Trifolieae</taxon>
        <taxon>Trifolium</taxon>
    </lineage>
</organism>
<dbReference type="AlphaFoldDB" id="A0A2Z6N332"/>
<keyword evidence="2" id="KW-1185">Reference proteome</keyword>
<evidence type="ECO:0000313" key="2">
    <source>
        <dbReference type="Proteomes" id="UP000242715"/>
    </source>
</evidence>
<gene>
    <name evidence="1" type="ORF">TSUD_71970</name>
</gene>
<sequence length="80" mass="8736">MPRLTQSYNLLVIKVTHNTDLKHAGLISGLQGAQFLGRASASNLQSDSIQMPHCLDVPCHELAAKKQNCIDITFCNNGED</sequence>
<dbReference type="EMBL" id="DF973753">
    <property type="protein sequence ID" value="GAU39258.1"/>
    <property type="molecule type" value="Genomic_DNA"/>
</dbReference>
<accession>A0A2Z6N332</accession>